<accession>A0ABX1GS90</accession>
<dbReference type="SUPFAM" id="SSF109854">
    <property type="entry name" value="DinB/YfiT-like putative metalloenzymes"/>
    <property type="match status" value="1"/>
</dbReference>
<dbReference type="RefSeq" id="WP_168552135.1">
    <property type="nucleotide sequence ID" value="NZ_JAAWWL010000002.1"/>
</dbReference>
<dbReference type="InterPro" id="IPR011466">
    <property type="entry name" value="DUF1572"/>
</dbReference>
<reference evidence="1 2" key="1">
    <citation type="submission" date="2020-04" db="EMBL/GenBank/DDBJ databases">
        <authorList>
            <person name="Yoon J."/>
        </authorList>
    </citation>
    <scope>NUCLEOTIDE SEQUENCE [LARGE SCALE GENOMIC DNA]</scope>
    <source>
        <strain evidence="1 2">DJ-13</strain>
    </source>
</reference>
<sequence length="177" mass="20846">MNFVENYLLNVRFEFERYKEYGDKTFIQLNQKQLHWQSSHNDNSIALIVKHMVGNMLSRWTNFLTEDGEKQWRNRDAEFDAAPKTKAEILNLWEEGWNCLFKALDQLNQNNFDSIIKIRGQKHTVIEAINRQLAHYSSHVGQIVLLGKLQKGEHWNSLTINKGESKQFNSEMFGKNS</sequence>
<organism evidence="1 2">
    <name type="scientific">Croceivirga thetidis</name>
    <dbReference type="NCBI Taxonomy" id="2721623"/>
    <lineage>
        <taxon>Bacteria</taxon>
        <taxon>Pseudomonadati</taxon>
        <taxon>Bacteroidota</taxon>
        <taxon>Flavobacteriia</taxon>
        <taxon>Flavobacteriales</taxon>
        <taxon>Flavobacteriaceae</taxon>
        <taxon>Croceivirga</taxon>
    </lineage>
</organism>
<dbReference type="Proteomes" id="UP000718451">
    <property type="component" value="Unassembled WGS sequence"/>
</dbReference>
<dbReference type="EMBL" id="JAAWWL010000002">
    <property type="protein sequence ID" value="NKI31900.1"/>
    <property type="molecule type" value="Genomic_DNA"/>
</dbReference>
<keyword evidence="2" id="KW-1185">Reference proteome</keyword>
<dbReference type="Pfam" id="PF07609">
    <property type="entry name" value="DUF1572"/>
    <property type="match status" value="1"/>
</dbReference>
<evidence type="ECO:0000313" key="1">
    <source>
        <dbReference type="EMBL" id="NKI31900.1"/>
    </source>
</evidence>
<gene>
    <name evidence="1" type="ORF">HCU67_08065</name>
</gene>
<evidence type="ECO:0000313" key="2">
    <source>
        <dbReference type="Proteomes" id="UP000718451"/>
    </source>
</evidence>
<comment type="caution">
    <text evidence="1">The sequence shown here is derived from an EMBL/GenBank/DDBJ whole genome shotgun (WGS) entry which is preliminary data.</text>
</comment>
<dbReference type="Gene3D" id="1.20.120.450">
    <property type="entry name" value="dinb family like domain"/>
    <property type="match status" value="1"/>
</dbReference>
<protein>
    <submittedName>
        <fullName evidence="1">DUF1572 family protein</fullName>
    </submittedName>
</protein>
<proteinExistence type="predicted"/>
<dbReference type="InterPro" id="IPR034660">
    <property type="entry name" value="DinB/YfiT-like"/>
</dbReference>
<name>A0ABX1GS90_9FLAO</name>